<keyword evidence="11" id="KW-0282">Flagellum</keyword>
<dbReference type="Proteomes" id="UP001203423">
    <property type="component" value="Unassembled WGS sequence"/>
</dbReference>
<gene>
    <name evidence="11" type="ORF">L2764_07760</name>
</gene>
<keyword evidence="12" id="KW-1185">Reference proteome</keyword>
<keyword evidence="8 10" id="KW-1133">Transmembrane helix</keyword>
<comment type="caution">
    <text evidence="11">The sequence shown here is derived from an EMBL/GenBank/DDBJ whole genome shotgun (WGS) entry which is preliminary data.</text>
</comment>
<keyword evidence="5 10" id="KW-0145">Chemotaxis</keyword>
<accession>A0ABT0L9H6</accession>
<keyword evidence="7 10" id="KW-0283">Flagellar rotation</keyword>
<dbReference type="PANTHER" id="PTHR35091">
    <property type="entry name" value="FLAGELLAR PROTEIN FLIL"/>
    <property type="match status" value="1"/>
</dbReference>
<comment type="similarity">
    <text evidence="3 10">Belongs to the FliL family.</text>
</comment>
<keyword evidence="6 10" id="KW-0812">Transmembrane</keyword>
<evidence type="ECO:0000256" key="1">
    <source>
        <dbReference type="ARBA" id="ARBA00002254"/>
    </source>
</evidence>
<comment type="subcellular location">
    <subcellularLocation>
        <location evidence="10">Cell inner membrane</location>
    </subcellularLocation>
    <subcellularLocation>
        <location evidence="2">Cell membrane</location>
        <topology evidence="2">Single-pass membrane protein</topology>
    </subcellularLocation>
</comment>
<evidence type="ECO:0000256" key="5">
    <source>
        <dbReference type="ARBA" id="ARBA00022500"/>
    </source>
</evidence>
<keyword evidence="11" id="KW-0966">Cell projection</keyword>
<evidence type="ECO:0000256" key="9">
    <source>
        <dbReference type="ARBA" id="ARBA00023136"/>
    </source>
</evidence>
<dbReference type="PANTHER" id="PTHR35091:SF2">
    <property type="entry name" value="FLAGELLAR PROTEIN FLIL"/>
    <property type="match status" value="1"/>
</dbReference>
<proteinExistence type="inferred from homology"/>
<evidence type="ECO:0000256" key="2">
    <source>
        <dbReference type="ARBA" id="ARBA00004162"/>
    </source>
</evidence>
<reference evidence="11 12" key="1">
    <citation type="submission" date="2022-01" db="EMBL/GenBank/DDBJ databases">
        <title>Whole genome-based taxonomy of the Shewanellaceae.</title>
        <authorList>
            <person name="Martin-Rodriguez A.J."/>
        </authorList>
    </citation>
    <scope>NUCLEOTIDE SEQUENCE [LARGE SCALE GENOMIC DNA]</scope>
    <source>
        <strain evidence="11 12">DSM 17177</strain>
    </source>
</reference>
<evidence type="ECO:0000313" key="12">
    <source>
        <dbReference type="Proteomes" id="UP001203423"/>
    </source>
</evidence>
<sequence length="181" mass="19984">MMAEEFLMLEKKASTTGARNGNVQVSKMAFFKSKSFVIGISVTGTIVLMALLTGLLLGGNTRSTAEVNGQSQTSPKKAFYVAMPRPFLFNLSGINHVVLVEIKVQLMVRSSEDDLLVRKHIPLIEDALLTTFSSSDLQRLSSQSGKDEMRQLALRHLQNTLQPVTGQKIIEKLLFTGFIIQ</sequence>
<keyword evidence="4" id="KW-1003">Cell membrane</keyword>
<evidence type="ECO:0000256" key="3">
    <source>
        <dbReference type="ARBA" id="ARBA00008281"/>
    </source>
</evidence>
<evidence type="ECO:0000256" key="4">
    <source>
        <dbReference type="ARBA" id="ARBA00022475"/>
    </source>
</evidence>
<feature type="transmembrane region" description="Helical" evidence="10">
    <location>
        <begin position="36"/>
        <end position="58"/>
    </location>
</feature>
<dbReference type="RefSeq" id="WP_248939649.1">
    <property type="nucleotide sequence ID" value="NZ_JAKIKS010000022.1"/>
</dbReference>
<name>A0ABT0L9H6_9GAMM</name>
<evidence type="ECO:0000256" key="8">
    <source>
        <dbReference type="ARBA" id="ARBA00022989"/>
    </source>
</evidence>
<dbReference type="EMBL" id="JAKIKS010000022">
    <property type="protein sequence ID" value="MCL1124369.1"/>
    <property type="molecule type" value="Genomic_DNA"/>
</dbReference>
<evidence type="ECO:0000256" key="10">
    <source>
        <dbReference type="RuleBase" id="RU364125"/>
    </source>
</evidence>
<comment type="function">
    <text evidence="1 10">Controls the rotational direction of flagella during chemotaxis.</text>
</comment>
<organism evidence="11 12">
    <name type="scientific">Shewanella surugensis</name>
    <dbReference type="NCBI Taxonomy" id="212020"/>
    <lineage>
        <taxon>Bacteria</taxon>
        <taxon>Pseudomonadati</taxon>
        <taxon>Pseudomonadota</taxon>
        <taxon>Gammaproteobacteria</taxon>
        <taxon>Alteromonadales</taxon>
        <taxon>Shewanellaceae</taxon>
        <taxon>Shewanella</taxon>
    </lineage>
</organism>
<keyword evidence="11" id="KW-0969">Cilium</keyword>
<keyword evidence="10" id="KW-0997">Cell inner membrane</keyword>
<evidence type="ECO:0000313" key="11">
    <source>
        <dbReference type="EMBL" id="MCL1124369.1"/>
    </source>
</evidence>
<keyword evidence="9 10" id="KW-0472">Membrane</keyword>
<dbReference type="InterPro" id="IPR005503">
    <property type="entry name" value="FliL"/>
</dbReference>
<protein>
    <recommendedName>
        <fullName evidence="10">Flagellar protein FliL</fullName>
    </recommendedName>
</protein>
<evidence type="ECO:0000256" key="7">
    <source>
        <dbReference type="ARBA" id="ARBA00022779"/>
    </source>
</evidence>
<dbReference type="Pfam" id="PF03748">
    <property type="entry name" value="FliL"/>
    <property type="match status" value="1"/>
</dbReference>
<evidence type="ECO:0000256" key="6">
    <source>
        <dbReference type="ARBA" id="ARBA00022692"/>
    </source>
</evidence>